<evidence type="ECO:0000313" key="2">
    <source>
        <dbReference type="EMBL" id="KAK1936987.1"/>
    </source>
</evidence>
<feature type="domain" description="Jacalin-type lectin" evidence="1">
    <location>
        <begin position="38"/>
        <end position="164"/>
    </location>
</feature>
<dbReference type="Proteomes" id="UP001259832">
    <property type="component" value="Unassembled WGS sequence"/>
</dbReference>
<keyword evidence="3" id="KW-1185">Reference proteome</keyword>
<evidence type="ECO:0000259" key="1">
    <source>
        <dbReference type="SMART" id="SM00915"/>
    </source>
</evidence>
<organism evidence="2 3">
    <name type="scientific">Phytophthora citrophthora</name>
    <dbReference type="NCBI Taxonomy" id="4793"/>
    <lineage>
        <taxon>Eukaryota</taxon>
        <taxon>Sar</taxon>
        <taxon>Stramenopiles</taxon>
        <taxon>Oomycota</taxon>
        <taxon>Peronosporomycetes</taxon>
        <taxon>Peronosporales</taxon>
        <taxon>Peronosporaceae</taxon>
        <taxon>Phytophthora</taxon>
    </lineage>
</organism>
<dbReference type="InterPro" id="IPR036404">
    <property type="entry name" value="Jacalin-like_lectin_dom_sf"/>
</dbReference>
<name>A0AAD9GES5_9STRA</name>
<gene>
    <name evidence="2" type="ORF">P3T76_009765</name>
</gene>
<sequence length="169" mass="18855">MQLSIQIVATVDVMAIGVAAETARDVVEGKIFGGQCHGKPYSDLDYVQPGLKVKLISVHSDRRVDAISLDVVSPDGTPSTFYHNGKGGIKKTHTLEEREHITEMEVDWGKYYQRTRVMHIRFTTNRRIYTDYIGEETAFEGYQLGGFKGTSGDNLDSVGAIWTPIEPME</sequence>
<dbReference type="EMBL" id="JASMQC010000020">
    <property type="protein sequence ID" value="KAK1936987.1"/>
    <property type="molecule type" value="Genomic_DNA"/>
</dbReference>
<reference evidence="2" key="1">
    <citation type="submission" date="2023-08" db="EMBL/GenBank/DDBJ databases">
        <title>Reference Genome Resource for the Citrus Pathogen Phytophthora citrophthora.</title>
        <authorList>
            <person name="Moller H."/>
            <person name="Coetzee B."/>
            <person name="Rose L.J."/>
            <person name="Van Niekerk J.M."/>
        </authorList>
    </citation>
    <scope>NUCLEOTIDE SEQUENCE</scope>
    <source>
        <strain evidence="2">STE-U-9442</strain>
    </source>
</reference>
<comment type="caution">
    <text evidence="2">The sequence shown here is derived from an EMBL/GenBank/DDBJ whole genome shotgun (WGS) entry which is preliminary data.</text>
</comment>
<dbReference type="SMART" id="SM00915">
    <property type="entry name" value="Jacalin"/>
    <property type="match status" value="1"/>
</dbReference>
<dbReference type="SUPFAM" id="SSF51101">
    <property type="entry name" value="Mannose-binding lectins"/>
    <property type="match status" value="1"/>
</dbReference>
<dbReference type="Gene3D" id="2.100.10.30">
    <property type="entry name" value="Jacalin-like lectin domain"/>
    <property type="match status" value="1"/>
</dbReference>
<dbReference type="InterPro" id="IPR001229">
    <property type="entry name" value="Jacalin-like_lectin_dom"/>
</dbReference>
<accession>A0AAD9GES5</accession>
<protein>
    <recommendedName>
        <fullName evidence="1">Jacalin-type lectin domain-containing protein</fullName>
    </recommendedName>
</protein>
<proteinExistence type="predicted"/>
<evidence type="ECO:0000313" key="3">
    <source>
        <dbReference type="Proteomes" id="UP001259832"/>
    </source>
</evidence>
<dbReference type="AlphaFoldDB" id="A0AAD9GES5"/>
<dbReference type="Pfam" id="PF01419">
    <property type="entry name" value="Jacalin"/>
    <property type="match status" value="1"/>
</dbReference>